<dbReference type="Proteomes" id="UP000283509">
    <property type="component" value="Unassembled WGS sequence"/>
</dbReference>
<keyword evidence="3" id="KW-1185">Reference proteome</keyword>
<evidence type="ECO:0000313" key="3">
    <source>
        <dbReference type="Proteomes" id="UP000283509"/>
    </source>
</evidence>
<evidence type="ECO:0000256" key="1">
    <source>
        <dbReference type="ARBA" id="ARBA00005447"/>
    </source>
</evidence>
<dbReference type="GO" id="GO:0005184">
    <property type="term" value="F:neuropeptide hormone activity"/>
    <property type="evidence" value="ECO:0007669"/>
    <property type="project" value="InterPro"/>
</dbReference>
<dbReference type="AlphaFoldDB" id="A0A3R7SNR4"/>
<gene>
    <name evidence="2" type="ORF">C7M84_013105</name>
</gene>
<evidence type="ECO:0000313" key="2">
    <source>
        <dbReference type="EMBL" id="ROT68739.1"/>
    </source>
</evidence>
<comment type="caution">
    <text evidence="2">The sequence shown here is derived from an EMBL/GenBank/DDBJ whole genome shotgun (WGS) entry which is preliminary data.</text>
</comment>
<accession>A0A3R7SNR4</accession>
<protein>
    <submittedName>
        <fullName evidence="2">Crustacean hyperglycemic hormone B</fullName>
    </submittedName>
</protein>
<comment type="similarity">
    <text evidence="1">Belongs to the arthropod CHH/MIH/GIH/VIH hormone family.</text>
</comment>
<dbReference type="GO" id="GO:0005576">
    <property type="term" value="C:extracellular region"/>
    <property type="evidence" value="ECO:0007669"/>
    <property type="project" value="InterPro"/>
</dbReference>
<reference evidence="2 3" key="1">
    <citation type="submission" date="2018-04" db="EMBL/GenBank/DDBJ databases">
        <authorList>
            <person name="Zhang X."/>
            <person name="Yuan J."/>
            <person name="Li F."/>
            <person name="Xiang J."/>
        </authorList>
    </citation>
    <scope>NUCLEOTIDE SEQUENCE [LARGE SCALE GENOMIC DNA]</scope>
    <source>
        <tissue evidence="2">Muscle</tissue>
    </source>
</reference>
<name>A0A3R7SNR4_PENVA</name>
<dbReference type="Gene3D" id="1.10.2010.10">
    <property type="entry name" value="Crustacean CHH/MIH/GIH neurohormone"/>
    <property type="match status" value="1"/>
</dbReference>
<reference evidence="2 3" key="2">
    <citation type="submission" date="2019-01" db="EMBL/GenBank/DDBJ databases">
        <title>The decoding of complex shrimp genome reveals the adaptation for benthos swimmer, frequently molting mechanism and breeding impact on genome.</title>
        <authorList>
            <person name="Sun Y."/>
            <person name="Gao Y."/>
            <person name="Yu Y."/>
        </authorList>
    </citation>
    <scope>NUCLEOTIDE SEQUENCE [LARGE SCALE GENOMIC DNA]</scope>
    <source>
        <tissue evidence="2">Muscle</tissue>
    </source>
</reference>
<sequence length="84" mass="9310">MQPTLIENGFLLFRSNCYANFVFKQCLDDLLMVDAIDEYVNTVQLLIPQSHHLSSGLLTIMESLAAVSRSSPLTGPAAYMILFA</sequence>
<proteinExistence type="inferred from homology"/>
<dbReference type="InterPro" id="IPR000346">
    <property type="entry name" value="Hyperglycemic1"/>
</dbReference>
<organism evidence="2 3">
    <name type="scientific">Penaeus vannamei</name>
    <name type="common">Whiteleg shrimp</name>
    <name type="synonym">Litopenaeus vannamei</name>
    <dbReference type="NCBI Taxonomy" id="6689"/>
    <lineage>
        <taxon>Eukaryota</taxon>
        <taxon>Metazoa</taxon>
        <taxon>Ecdysozoa</taxon>
        <taxon>Arthropoda</taxon>
        <taxon>Crustacea</taxon>
        <taxon>Multicrustacea</taxon>
        <taxon>Malacostraca</taxon>
        <taxon>Eumalacostraca</taxon>
        <taxon>Eucarida</taxon>
        <taxon>Decapoda</taxon>
        <taxon>Dendrobranchiata</taxon>
        <taxon>Penaeoidea</taxon>
        <taxon>Penaeidae</taxon>
        <taxon>Penaeus</taxon>
    </lineage>
</organism>
<dbReference type="InterPro" id="IPR035957">
    <property type="entry name" value="Crust_neurohorm_sf"/>
</dbReference>
<dbReference type="SUPFAM" id="SSF81778">
    <property type="entry name" value="Crustacean CHH/MIH/GIH neurohormone"/>
    <property type="match status" value="1"/>
</dbReference>
<dbReference type="PRINTS" id="PR00548">
    <property type="entry name" value="HYPRGLYCEMC1"/>
</dbReference>
<dbReference type="EMBL" id="QCYY01002638">
    <property type="protein sequence ID" value="ROT68739.1"/>
    <property type="molecule type" value="Genomic_DNA"/>
</dbReference>